<dbReference type="EMBL" id="JAAIWK010000004">
    <property type="protein sequence ID" value="NEY19102.1"/>
    <property type="molecule type" value="Genomic_DNA"/>
</dbReference>
<dbReference type="InterPro" id="IPR058636">
    <property type="entry name" value="Beta-barrel_YknX"/>
</dbReference>
<proteinExistence type="inferred from homology"/>
<evidence type="ECO:0000256" key="3">
    <source>
        <dbReference type="ARBA" id="ARBA00023054"/>
    </source>
</evidence>
<dbReference type="EMBL" id="JRUN01000049">
    <property type="protein sequence ID" value="KHD84636.1"/>
    <property type="molecule type" value="Genomic_DNA"/>
</dbReference>
<evidence type="ECO:0000313" key="11">
    <source>
        <dbReference type="Proteomes" id="UP000476934"/>
    </source>
</evidence>
<evidence type="ECO:0000313" key="9">
    <source>
        <dbReference type="EMBL" id="NEY19102.1"/>
    </source>
</evidence>
<dbReference type="RefSeq" id="WP_025730383.1">
    <property type="nucleotide sequence ID" value="NZ_JAAIWK010000004.1"/>
</dbReference>
<keyword evidence="5" id="KW-0472">Membrane</keyword>
<dbReference type="InterPro" id="IPR006143">
    <property type="entry name" value="RND_pump_MFP"/>
</dbReference>
<evidence type="ECO:0000313" key="8">
    <source>
        <dbReference type="EMBL" id="KHD84636.1"/>
    </source>
</evidence>
<dbReference type="OrthoDB" id="2023301at2"/>
<protein>
    <submittedName>
        <fullName evidence="8">Biotin attachment protein</fullName>
    </submittedName>
    <submittedName>
        <fullName evidence="9">Efflux RND transporter periplasmic adaptor subunit</fullName>
    </submittedName>
</protein>
<accession>A0A0A6VAL3</accession>
<evidence type="ECO:0000259" key="6">
    <source>
        <dbReference type="Pfam" id="PF25967"/>
    </source>
</evidence>
<feature type="compositionally biased region" description="Low complexity" evidence="4">
    <location>
        <begin position="276"/>
        <end position="286"/>
    </location>
</feature>
<dbReference type="PANTHER" id="PTHR32347">
    <property type="entry name" value="EFFLUX SYSTEM COMPONENT YKNX-RELATED"/>
    <property type="match status" value="1"/>
</dbReference>
<gene>
    <name evidence="9" type="ORF">G4D61_03845</name>
    <name evidence="8" type="ORF">NG54_14350</name>
</gene>
<keyword evidence="5" id="KW-1133">Transmembrane helix</keyword>
<feature type="compositionally biased region" description="Gly residues" evidence="4">
    <location>
        <begin position="287"/>
        <end position="320"/>
    </location>
</feature>
<dbReference type="NCBIfam" id="TIGR01730">
    <property type="entry name" value="RND_mfp"/>
    <property type="match status" value="1"/>
</dbReference>
<dbReference type="CDD" id="cd06850">
    <property type="entry name" value="biotinyl_domain"/>
    <property type="match status" value="1"/>
</dbReference>
<organism evidence="8 10">
    <name type="scientific">Heyndrickxia ginsengihumi</name>
    <dbReference type="NCBI Taxonomy" id="363870"/>
    <lineage>
        <taxon>Bacteria</taxon>
        <taxon>Bacillati</taxon>
        <taxon>Bacillota</taxon>
        <taxon>Bacilli</taxon>
        <taxon>Bacillales</taxon>
        <taxon>Bacillaceae</taxon>
        <taxon>Heyndrickxia</taxon>
    </lineage>
</organism>
<dbReference type="InterPro" id="IPR050465">
    <property type="entry name" value="UPF0194_transport"/>
</dbReference>
<dbReference type="Pfam" id="PF25990">
    <property type="entry name" value="Beta-barrel_YknX"/>
    <property type="match status" value="1"/>
</dbReference>
<name>A0A0A6VAL3_9BACI</name>
<keyword evidence="5" id="KW-0812">Transmembrane</keyword>
<dbReference type="SUPFAM" id="SSF51230">
    <property type="entry name" value="Single hybrid motif"/>
    <property type="match status" value="1"/>
</dbReference>
<evidence type="ECO:0000256" key="2">
    <source>
        <dbReference type="ARBA" id="ARBA00009477"/>
    </source>
</evidence>
<feature type="domain" description="YknX-like beta-barrel" evidence="7">
    <location>
        <begin position="138"/>
        <end position="208"/>
    </location>
</feature>
<dbReference type="AlphaFoldDB" id="A0A0A6VAL3"/>
<comment type="similarity">
    <text evidence="2">Belongs to the membrane fusion protein (MFP) (TC 8.A.1) family.</text>
</comment>
<dbReference type="InterPro" id="IPR058627">
    <property type="entry name" value="MdtA-like_C"/>
</dbReference>
<dbReference type="Pfam" id="PF25967">
    <property type="entry name" value="RND-MFP_C"/>
    <property type="match status" value="1"/>
</dbReference>
<evidence type="ECO:0000259" key="7">
    <source>
        <dbReference type="Pfam" id="PF25990"/>
    </source>
</evidence>
<evidence type="ECO:0000256" key="4">
    <source>
        <dbReference type="SAM" id="MobiDB-lite"/>
    </source>
</evidence>
<dbReference type="GO" id="GO:0030313">
    <property type="term" value="C:cell envelope"/>
    <property type="evidence" value="ECO:0007669"/>
    <property type="project" value="UniProtKB-SubCell"/>
</dbReference>
<dbReference type="Gene3D" id="2.40.50.100">
    <property type="match status" value="1"/>
</dbReference>
<feature type="region of interest" description="Disordered" evidence="4">
    <location>
        <begin position="275"/>
        <end position="320"/>
    </location>
</feature>
<comment type="caution">
    <text evidence="8">The sequence shown here is derived from an EMBL/GenBank/DDBJ whole genome shotgun (WGS) entry which is preliminary data.</text>
</comment>
<evidence type="ECO:0000256" key="5">
    <source>
        <dbReference type="SAM" id="Phobius"/>
    </source>
</evidence>
<dbReference type="GO" id="GO:0016020">
    <property type="term" value="C:membrane"/>
    <property type="evidence" value="ECO:0007669"/>
    <property type="project" value="InterPro"/>
</dbReference>
<evidence type="ECO:0000256" key="1">
    <source>
        <dbReference type="ARBA" id="ARBA00004196"/>
    </source>
</evidence>
<reference evidence="8 10" key="1">
    <citation type="submission" date="2014-10" db="EMBL/GenBank/DDBJ databases">
        <title>Draft genome of phytase producing Bacillus ginsengihumi strain M2.11.</title>
        <authorList>
            <person name="Toymentseva A."/>
            <person name="Boulygina E.A."/>
            <person name="Kazakov S.V."/>
            <person name="Kayumov I."/>
            <person name="Suleimanova A.D."/>
            <person name="Mardanova A.M."/>
            <person name="Maria S.N."/>
            <person name="Sergey M.Y."/>
            <person name="Sharipova M.R."/>
        </authorList>
    </citation>
    <scope>NUCLEOTIDE SEQUENCE [LARGE SCALE GENOMIC DNA]</scope>
    <source>
        <strain evidence="8 10">M2.11</strain>
    </source>
</reference>
<comment type="subcellular location">
    <subcellularLocation>
        <location evidence="1">Cell envelope</location>
    </subcellularLocation>
</comment>
<keyword evidence="11" id="KW-1185">Reference proteome</keyword>
<sequence>MKKWLVIIVIFIVIIGGGSFFYIKHKQSSRQTFAQQTQTSTVQKGSLKVTVSGSGTVKSASSKDVTSDTMGTVDEVLVSKGDKVKKGDELVTFTDGSDPITAPNSGTVTSLNVESGDKVNQGKVVAHITNYSDLETTINVDELDINKVKKDQDATITLSAIEDKTFKGKVTDVAQEGTSTNGVSTFEVTVSIENPKDIKVGMTTEANIVTANKKNVVYVPVDAVHTNGTKKYVVVKNSDGSTSMQAVKVGINNDDNIEITSGLTVGQEIVLPTIKSSSSSSSTSGQGRYGGSGMGGMSGGMQGFSGGMSGGGFRSGGASR</sequence>
<feature type="domain" description="Multidrug resistance protein MdtA-like C-terminal permuted SH3" evidence="6">
    <location>
        <begin position="215"/>
        <end position="272"/>
    </location>
</feature>
<reference evidence="9 11" key="3">
    <citation type="submission" date="2020-03" db="EMBL/GenBank/DDBJ databases">
        <title>Bacillus aquiflavi sp. nov., isolated from yellow water of strong flavor Chinese baijiu in Yibin region of China.</title>
        <authorList>
            <person name="Xie J."/>
        </authorList>
    </citation>
    <scope>NUCLEOTIDE SEQUENCE [LARGE SCALE GENOMIC DNA]</scope>
    <source>
        <strain evidence="9 11">Gsoil 114</strain>
    </source>
</reference>
<keyword evidence="3" id="KW-0175">Coiled coil</keyword>
<dbReference type="Gene3D" id="2.40.420.20">
    <property type="match status" value="1"/>
</dbReference>
<evidence type="ECO:0000313" key="10">
    <source>
        <dbReference type="Proteomes" id="UP000030588"/>
    </source>
</evidence>
<reference evidence="9" key="2">
    <citation type="submission" date="2020-02" db="EMBL/GenBank/DDBJ databases">
        <authorList>
            <person name="Feng H."/>
        </authorList>
    </citation>
    <scope>NUCLEOTIDE SEQUENCE [LARGE SCALE GENOMIC DNA]</scope>
    <source>
        <strain evidence="9">Gsoil 114</strain>
    </source>
</reference>
<dbReference type="STRING" id="363870.NG54_14350"/>
<feature type="transmembrane region" description="Helical" evidence="5">
    <location>
        <begin position="6"/>
        <end position="23"/>
    </location>
</feature>
<dbReference type="Gene3D" id="2.40.30.170">
    <property type="match status" value="1"/>
</dbReference>
<dbReference type="Proteomes" id="UP000476934">
    <property type="component" value="Unassembled WGS sequence"/>
</dbReference>
<dbReference type="GO" id="GO:0022857">
    <property type="term" value="F:transmembrane transporter activity"/>
    <property type="evidence" value="ECO:0007669"/>
    <property type="project" value="InterPro"/>
</dbReference>
<dbReference type="InterPro" id="IPR011053">
    <property type="entry name" value="Single_hybrid_motif"/>
</dbReference>
<dbReference type="Proteomes" id="UP000030588">
    <property type="component" value="Unassembled WGS sequence"/>
</dbReference>